<comment type="caution">
    <text evidence="7">The sequence shown here is derived from an EMBL/GenBank/DDBJ whole genome shotgun (WGS) entry which is preliminary data.</text>
</comment>
<evidence type="ECO:0000259" key="6">
    <source>
        <dbReference type="Pfam" id="PF13515"/>
    </source>
</evidence>
<keyword evidence="4 5" id="KW-0472">Membrane</keyword>
<protein>
    <submittedName>
        <fullName evidence="7">FUSC family protein</fullName>
    </submittedName>
</protein>
<dbReference type="Pfam" id="PF13515">
    <property type="entry name" value="FUSC_2"/>
    <property type="match status" value="1"/>
</dbReference>
<accession>A0ABW5KL26</accession>
<organism evidence="7 8">
    <name type="scientific">Sphingobacterium suaedae</name>
    <dbReference type="NCBI Taxonomy" id="1686402"/>
    <lineage>
        <taxon>Bacteria</taxon>
        <taxon>Pseudomonadati</taxon>
        <taxon>Bacteroidota</taxon>
        <taxon>Sphingobacteriia</taxon>
        <taxon>Sphingobacteriales</taxon>
        <taxon>Sphingobacteriaceae</taxon>
        <taxon>Sphingobacterium</taxon>
    </lineage>
</organism>
<keyword evidence="8" id="KW-1185">Reference proteome</keyword>
<comment type="subcellular location">
    <subcellularLocation>
        <location evidence="1">Membrane</location>
        <topology evidence="1">Multi-pass membrane protein</topology>
    </subcellularLocation>
</comment>
<dbReference type="EMBL" id="JBHULR010000020">
    <property type="protein sequence ID" value="MFD2549652.1"/>
    <property type="molecule type" value="Genomic_DNA"/>
</dbReference>
<sequence length="349" mass="38228">MKDLIKFNKTTREWHLPFVAGLCVGIPVLLGWYFGNLGAGKLASLAGLGILYMQSDKLNERMALLMTCSFGILTSFSLGLFFSFHPAVAAAFIALYGFCVHYSLYHLGLTRPPGNFFFIMIASFAVCTPFDPASIPVKIGYVGMGAILTCGLGLVYSILTLRKSTVADHHIPLKKAHINLTESLVFGAFLGLSLGVAFLLELQNPYWVPVSCAAVMQGSDIHKVSVRGLQRIVGTLAGLGITWVVFTCNPTPLFIVIGITVLQVIVEFLVVRNYAVAVIFLTILTIFLAESGDQLSEQTNSLFLSRFIDIALGSCIGIVGGRLLYNKRMNSYTRISIRKTRELVRRKQS</sequence>
<feature type="transmembrane region" description="Helical" evidence="5">
    <location>
        <begin position="241"/>
        <end position="262"/>
    </location>
</feature>
<keyword evidence="3 5" id="KW-1133">Transmembrane helix</keyword>
<reference evidence="8" key="1">
    <citation type="journal article" date="2019" name="Int. J. Syst. Evol. Microbiol.">
        <title>The Global Catalogue of Microorganisms (GCM) 10K type strain sequencing project: providing services to taxonomists for standard genome sequencing and annotation.</title>
        <authorList>
            <consortium name="The Broad Institute Genomics Platform"/>
            <consortium name="The Broad Institute Genome Sequencing Center for Infectious Disease"/>
            <person name="Wu L."/>
            <person name="Ma J."/>
        </authorList>
    </citation>
    <scope>NUCLEOTIDE SEQUENCE [LARGE SCALE GENOMIC DNA]</scope>
    <source>
        <strain evidence="8">KCTC 42662</strain>
    </source>
</reference>
<evidence type="ECO:0000256" key="3">
    <source>
        <dbReference type="ARBA" id="ARBA00022989"/>
    </source>
</evidence>
<evidence type="ECO:0000313" key="7">
    <source>
        <dbReference type="EMBL" id="MFD2549652.1"/>
    </source>
</evidence>
<feature type="domain" description="Integral membrane bound transporter" evidence="6">
    <location>
        <begin position="193"/>
        <end position="319"/>
    </location>
</feature>
<feature type="transmembrane region" description="Helical" evidence="5">
    <location>
        <begin position="14"/>
        <end position="34"/>
    </location>
</feature>
<evidence type="ECO:0000256" key="5">
    <source>
        <dbReference type="SAM" id="Phobius"/>
    </source>
</evidence>
<feature type="transmembrane region" description="Helical" evidence="5">
    <location>
        <begin position="87"/>
        <end position="104"/>
    </location>
</feature>
<evidence type="ECO:0000256" key="4">
    <source>
        <dbReference type="ARBA" id="ARBA00023136"/>
    </source>
</evidence>
<keyword evidence="2 5" id="KW-0812">Transmembrane</keyword>
<proteinExistence type="predicted"/>
<feature type="transmembrane region" description="Helical" evidence="5">
    <location>
        <begin position="303"/>
        <end position="325"/>
    </location>
</feature>
<feature type="transmembrane region" description="Helical" evidence="5">
    <location>
        <begin position="62"/>
        <end position="81"/>
    </location>
</feature>
<feature type="transmembrane region" description="Helical" evidence="5">
    <location>
        <begin position="180"/>
        <end position="200"/>
    </location>
</feature>
<dbReference type="Proteomes" id="UP001597545">
    <property type="component" value="Unassembled WGS sequence"/>
</dbReference>
<feature type="transmembrane region" description="Helical" evidence="5">
    <location>
        <begin position="274"/>
        <end position="291"/>
    </location>
</feature>
<dbReference type="InterPro" id="IPR049453">
    <property type="entry name" value="Memb_transporter_dom"/>
</dbReference>
<gene>
    <name evidence="7" type="ORF">ACFSR5_18555</name>
</gene>
<dbReference type="RefSeq" id="WP_380905970.1">
    <property type="nucleotide sequence ID" value="NZ_JBHUEG010000019.1"/>
</dbReference>
<name>A0ABW5KL26_9SPHI</name>
<evidence type="ECO:0000256" key="1">
    <source>
        <dbReference type="ARBA" id="ARBA00004141"/>
    </source>
</evidence>
<evidence type="ECO:0000256" key="2">
    <source>
        <dbReference type="ARBA" id="ARBA00022692"/>
    </source>
</evidence>
<feature type="transmembrane region" description="Helical" evidence="5">
    <location>
        <begin position="139"/>
        <end position="159"/>
    </location>
</feature>
<evidence type="ECO:0000313" key="8">
    <source>
        <dbReference type="Proteomes" id="UP001597545"/>
    </source>
</evidence>